<accession>A0A4V2PRX9</accession>
<proteinExistence type="predicted"/>
<protein>
    <submittedName>
        <fullName evidence="1">Uncharacterized protein</fullName>
    </submittedName>
</protein>
<comment type="caution">
    <text evidence="1">The sequence shown here is derived from an EMBL/GenBank/DDBJ whole genome shotgun (WGS) entry which is preliminary data.</text>
</comment>
<gene>
    <name evidence="1" type="ORF">C8D98_1438</name>
</gene>
<dbReference type="AlphaFoldDB" id="A0A4V2PRX9"/>
<keyword evidence="2" id="KW-1185">Reference proteome</keyword>
<sequence length="106" mass="11647">MIFLFLTASFMGSYAEEAFSVRLNEPFRIHADAPEPKTGGGDFYIVRISPADGMTAKESIPDSTVIFSKTGIYRITATVMHMMKSSCGGMETEVFSEKVFSITVSE</sequence>
<evidence type="ECO:0000313" key="1">
    <source>
        <dbReference type="EMBL" id="TCK60561.1"/>
    </source>
</evidence>
<evidence type="ECO:0000313" key="2">
    <source>
        <dbReference type="Proteomes" id="UP000294614"/>
    </source>
</evidence>
<dbReference type="OrthoDB" id="9958994at2"/>
<dbReference type="EMBL" id="SMGG01000004">
    <property type="protein sequence ID" value="TCK60561.1"/>
    <property type="molecule type" value="Genomic_DNA"/>
</dbReference>
<dbReference type="RefSeq" id="WP_132873356.1">
    <property type="nucleotide sequence ID" value="NZ_JBLJBI010000120.1"/>
</dbReference>
<name>A0A4V2PRX9_9BACT</name>
<reference evidence="1 2" key="1">
    <citation type="submission" date="2019-03" db="EMBL/GenBank/DDBJ databases">
        <title>Genomic Encyclopedia of Type Strains, Phase IV (KMG-IV): sequencing the most valuable type-strain genomes for metagenomic binning, comparative biology and taxonomic classification.</title>
        <authorList>
            <person name="Goeker M."/>
        </authorList>
    </citation>
    <scope>NUCLEOTIDE SEQUENCE [LARGE SCALE GENOMIC DNA]</scope>
    <source>
        <strain evidence="1 2">DSM 24984</strain>
    </source>
</reference>
<dbReference type="Proteomes" id="UP000294614">
    <property type="component" value="Unassembled WGS sequence"/>
</dbReference>
<organism evidence="1 2">
    <name type="scientific">Seleniivibrio woodruffii</name>
    <dbReference type="NCBI Taxonomy" id="1078050"/>
    <lineage>
        <taxon>Bacteria</taxon>
        <taxon>Pseudomonadati</taxon>
        <taxon>Deferribacterota</taxon>
        <taxon>Deferribacteres</taxon>
        <taxon>Deferribacterales</taxon>
        <taxon>Geovibrionaceae</taxon>
        <taxon>Seleniivibrio</taxon>
    </lineage>
</organism>